<dbReference type="InterPro" id="IPR011706">
    <property type="entry name" value="Cu-oxidase_C"/>
</dbReference>
<accession>A0A9P3PQD5</accession>
<evidence type="ECO:0000256" key="5">
    <source>
        <dbReference type="ARBA" id="ARBA00023157"/>
    </source>
</evidence>
<evidence type="ECO:0000313" key="11">
    <source>
        <dbReference type="Proteomes" id="UP001063166"/>
    </source>
</evidence>
<evidence type="ECO:0000256" key="1">
    <source>
        <dbReference type="ARBA" id="ARBA00010609"/>
    </source>
</evidence>
<dbReference type="Pfam" id="PF07732">
    <property type="entry name" value="Cu-oxidase_3"/>
    <property type="match status" value="1"/>
</dbReference>
<protein>
    <submittedName>
        <fullName evidence="10">Multicopper oxidase family protein</fullName>
    </submittedName>
</protein>
<dbReference type="Proteomes" id="UP001063166">
    <property type="component" value="Unassembled WGS sequence"/>
</dbReference>
<dbReference type="AlphaFoldDB" id="A0A9P3PQD5"/>
<evidence type="ECO:0000259" key="9">
    <source>
        <dbReference type="Pfam" id="PF07732"/>
    </source>
</evidence>
<dbReference type="FunFam" id="2.60.40.420:FF:000045">
    <property type="entry name" value="Laccase 2"/>
    <property type="match status" value="1"/>
</dbReference>
<evidence type="ECO:0000259" key="7">
    <source>
        <dbReference type="Pfam" id="PF00394"/>
    </source>
</evidence>
<keyword evidence="5" id="KW-1015">Disulfide bond</keyword>
<dbReference type="InterPro" id="IPR045087">
    <property type="entry name" value="Cu-oxidase_fam"/>
</dbReference>
<dbReference type="InterPro" id="IPR011707">
    <property type="entry name" value="Cu-oxidase-like_N"/>
</dbReference>
<dbReference type="Gene3D" id="2.60.40.420">
    <property type="entry name" value="Cupredoxins - blue copper proteins"/>
    <property type="match status" value="3"/>
</dbReference>
<feature type="domain" description="Plastocyanin-like" evidence="8">
    <location>
        <begin position="408"/>
        <end position="531"/>
    </location>
</feature>
<keyword evidence="3" id="KW-0560">Oxidoreductase</keyword>
<dbReference type="InterPro" id="IPR033138">
    <property type="entry name" value="Cu_oxidase_CS"/>
</dbReference>
<dbReference type="PANTHER" id="PTHR11709:SF511">
    <property type="entry name" value="LACCASE"/>
    <property type="match status" value="1"/>
</dbReference>
<name>A0A9P3PQD5_LYOSH</name>
<evidence type="ECO:0000256" key="6">
    <source>
        <dbReference type="ARBA" id="ARBA00023180"/>
    </source>
</evidence>
<feature type="domain" description="Plastocyanin-like" evidence="7">
    <location>
        <begin position="197"/>
        <end position="344"/>
    </location>
</feature>
<organism evidence="10 11">
    <name type="scientific">Lyophyllum shimeji</name>
    <name type="common">Hon-shimeji</name>
    <name type="synonym">Tricholoma shimeji</name>
    <dbReference type="NCBI Taxonomy" id="47721"/>
    <lineage>
        <taxon>Eukaryota</taxon>
        <taxon>Fungi</taxon>
        <taxon>Dikarya</taxon>
        <taxon>Basidiomycota</taxon>
        <taxon>Agaricomycotina</taxon>
        <taxon>Agaricomycetes</taxon>
        <taxon>Agaricomycetidae</taxon>
        <taxon>Agaricales</taxon>
        <taxon>Tricholomatineae</taxon>
        <taxon>Lyophyllaceae</taxon>
        <taxon>Lyophyllum</taxon>
    </lineage>
</organism>
<keyword evidence="2" id="KW-0479">Metal-binding</keyword>
<dbReference type="Pfam" id="PF07731">
    <property type="entry name" value="Cu-oxidase_2"/>
    <property type="match status" value="1"/>
</dbReference>
<dbReference type="PANTHER" id="PTHR11709">
    <property type="entry name" value="MULTI-COPPER OXIDASE"/>
    <property type="match status" value="1"/>
</dbReference>
<feature type="domain" description="Plastocyanin-like" evidence="9">
    <location>
        <begin position="65"/>
        <end position="185"/>
    </location>
</feature>
<dbReference type="GO" id="GO:0016491">
    <property type="term" value="F:oxidoreductase activity"/>
    <property type="evidence" value="ECO:0007669"/>
    <property type="project" value="UniProtKB-KW"/>
</dbReference>
<dbReference type="PROSITE" id="PS00079">
    <property type="entry name" value="MULTICOPPER_OXIDASE1"/>
    <property type="match status" value="2"/>
</dbReference>
<comment type="caution">
    <text evidence="10">The sequence shown here is derived from an EMBL/GenBank/DDBJ whole genome shotgun (WGS) entry which is preliminary data.</text>
</comment>
<keyword evidence="6" id="KW-0325">Glycoprotein</keyword>
<dbReference type="GO" id="GO:0005507">
    <property type="term" value="F:copper ion binding"/>
    <property type="evidence" value="ECO:0007669"/>
    <property type="project" value="InterPro"/>
</dbReference>
<evidence type="ECO:0000256" key="2">
    <source>
        <dbReference type="ARBA" id="ARBA00022723"/>
    </source>
</evidence>
<dbReference type="InterPro" id="IPR008972">
    <property type="entry name" value="Cupredoxin"/>
</dbReference>
<dbReference type="EMBL" id="BRPK01000008">
    <property type="protein sequence ID" value="GLB40732.1"/>
    <property type="molecule type" value="Genomic_DNA"/>
</dbReference>
<proteinExistence type="inferred from homology"/>
<dbReference type="CDD" id="cd13903">
    <property type="entry name" value="CuRO_3_Tv-LCC_like"/>
    <property type="match status" value="1"/>
</dbReference>
<keyword evidence="11" id="KW-1185">Reference proteome</keyword>
<evidence type="ECO:0000313" key="10">
    <source>
        <dbReference type="EMBL" id="GLB40732.1"/>
    </source>
</evidence>
<dbReference type="InterPro" id="IPR002355">
    <property type="entry name" value="Cu_oxidase_Cu_BS"/>
</dbReference>
<comment type="similarity">
    <text evidence="1">Belongs to the multicopper oxidase family.</text>
</comment>
<sequence length="562" mass="62173">MHRAANSNILAFRHTPDSLALTSVCSSHRRPLPAMLKALLLVALSASCLVPVANGSLGPRAQLTVANKDIAPDGYKRSSVLVNGQLPAPLIRAEKGSRYLLNVVNNLTDDTMSRSTGVHWHGIFNKGTPYADGTPIITQCPITPEKSFLYDFTVLDEAGTFWYHSHFRTQYCDGLRGPLVIYDPNDPHKALYDVDDESTVMTLGDWYHKPSPAIVKNGHPESNSTLINGKGRYPGGPKVPLAVVNVQRYKRYRIRLVSISCDPNFEFEIDGHRLTIIEADGHSTHPYTVDSLTIFAAQRYSFILNADQPVGNYWIRAMPNHGASGLDKSFAGGINSAILRYKGAPQDDPTSSRKRGGEHLQEAKLRPMMDARAPGKPYPGGADVNLNLDVALRKKDDRFTVNGASFEDPDVPVLLQILSGARSAKELLPEGSVYPLPRNKVVEITFPITEDNIENPHPFHMHGHVFHVIKSAGNDSEHNYIDPPKRDTVSLGHAGSNVTIRFVSNNPGPWILHCHINWHLERGLAVVLADSIDDFTNKTKYSDTWKELCPTYNKLPSSMKHP</sequence>
<dbReference type="PROSITE" id="PS00080">
    <property type="entry name" value="MULTICOPPER_OXIDASE2"/>
    <property type="match status" value="1"/>
</dbReference>
<evidence type="ECO:0000256" key="3">
    <source>
        <dbReference type="ARBA" id="ARBA00023002"/>
    </source>
</evidence>
<dbReference type="InterPro" id="IPR001117">
    <property type="entry name" value="Cu-oxidase_2nd"/>
</dbReference>
<keyword evidence="4" id="KW-0186">Copper</keyword>
<dbReference type="SUPFAM" id="SSF49503">
    <property type="entry name" value="Cupredoxins"/>
    <property type="match status" value="3"/>
</dbReference>
<dbReference type="OrthoDB" id="2121828at2759"/>
<evidence type="ECO:0000256" key="4">
    <source>
        <dbReference type="ARBA" id="ARBA00023008"/>
    </source>
</evidence>
<evidence type="ECO:0000259" key="8">
    <source>
        <dbReference type="Pfam" id="PF07731"/>
    </source>
</evidence>
<dbReference type="Pfam" id="PF00394">
    <property type="entry name" value="Cu-oxidase"/>
    <property type="match status" value="1"/>
</dbReference>
<reference evidence="10" key="1">
    <citation type="submission" date="2022-07" db="EMBL/GenBank/DDBJ databases">
        <title>The genome of Lyophyllum shimeji provides insight into the initial evolution of ectomycorrhizal fungal genome.</title>
        <authorList>
            <person name="Kobayashi Y."/>
            <person name="Shibata T."/>
            <person name="Hirakawa H."/>
            <person name="Shigenobu S."/>
            <person name="Nishiyama T."/>
            <person name="Yamada A."/>
            <person name="Hasebe M."/>
            <person name="Kawaguchi M."/>
        </authorList>
    </citation>
    <scope>NUCLEOTIDE SEQUENCE</scope>
    <source>
        <strain evidence="10">AT787</strain>
    </source>
</reference>
<gene>
    <name evidence="10" type="ORF">LshimejAT787_0806030</name>
</gene>